<evidence type="ECO:0000313" key="2">
    <source>
        <dbReference type="EMBL" id="KAJ1124740.1"/>
    </source>
</evidence>
<protein>
    <submittedName>
        <fullName evidence="2">Uncharacterized protein</fullName>
    </submittedName>
</protein>
<name>A0AAV7P9C1_PLEWA</name>
<reference evidence="2" key="1">
    <citation type="journal article" date="2022" name="bioRxiv">
        <title>Sequencing and chromosome-scale assembly of the giantPleurodeles waltlgenome.</title>
        <authorList>
            <person name="Brown T."/>
            <person name="Elewa A."/>
            <person name="Iarovenko S."/>
            <person name="Subramanian E."/>
            <person name="Araus A.J."/>
            <person name="Petzold A."/>
            <person name="Susuki M."/>
            <person name="Suzuki K.-i.T."/>
            <person name="Hayashi T."/>
            <person name="Toyoda A."/>
            <person name="Oliveira C."/>
            <person name="Osipova E."/>
            <person name="Leigh N.D."/>
            <person name="Simon A."/>
            <person name="Yun M.H."/>
        </authorList>
    </citation>
    <scope>NUCLEOTIDE SEQUENCE</scope>
    <source>
        <strain evidence="2">20211129_DDA</strain>
        <tissue evidence="2">Liver</tissue>
    </source>
</reference>
<gene>
    <name evidence="2" type="ORF">NDU88_003189</name>
</gene>
<evidence type="ECO:0000313" key="3">
    <source>
        <dbReference type="Proteomes" id="UP001066276"/>
    </source>
</evidence>
<feature type="compositionally biased region" description="Polar residues" evidence="1">
    <location>
        <begin position="80"/>
        <end position="93"/>
    </location>
</feature>
<feature type="compositionally biased region" description="Low complexity" evidence="1">
    <location>
        <begin position="64"/>
        <end position="77"/>
    </location>
</feature>
<comment type="caution">
    <text evidence="2">The sequence shown here is derived from an EMBL/GenBank/DDBJ whole genome shotgun (WGS) entry which is preliminary data.</text>
</comment>
<keyword evidence="3" id="KW-1185">Reference proteome</keyword>
<organism evidence="2 3">
    <name type="scientific">Pleurodeles waltl</name>
    <name type="common">Iberian ribbed newt</name>
    <dbReference type="NCBI Taxonomy" id="8319"/>
    <lineage>
        <taxon>Eukaryota</taxon>
        <taxon>Metazoa</taxon>
        <taxon>Chordata</taxon>
        <taxon>Craniata</taxon>
        <taxon>Vertebrata</taxon>
        <taxon>Euteleostomi</taxon>
        <taxon>Amphibia</taxon>
        <taxon>Batrachia</taxon>
        <taxon>Caudata</taxon>
        <taxon>Salamandroidea</taxon>
        <taxon>Salamandridae</taxon>
        <taxon>Pleurodelinae</taxon>
        <taxon>Pleurodeles</taxon>
    </lineage>
</organism>
<dbReference type="Proteomes" id="UP001066276">
    <property type="component" value="Chromosome 7"/>
</dbReference>
<dbReference type="AlphaFoldDB" id="A0AAV7P9C1"/>
<feature type="compositionally biased region" description="Basic and acidic residues" evidence="1">
    <location>
        <begin position="97"/>
        <end position="113"/>
    </location>
</feature>
<dbReference type="EMBL" id="JANPWB010000011">
    <property type="protein sequence ID" value="KAJ1124740.1"/>
    <property type="molecule type" value="Genomic_DNA"/>
</dbReference>
<proteinExistence type="predicted"/>
<evidence type="ECO:0000256" key="1">
    <source>
        <dbReference type="SAM" id="MobiDB-lite"/>
    </source>
</evidence>
<feature type="compositionally biased region" description="Basic residues" evidence="1">
    <location>
        <begin position="32"/>
        <end position="50"/>
    </location>
</feature>
<sequence length="137" mass="15339">MKYKAVGLKKRSEKPLKRTCVSAADLRCRKVQVRSWNRNRKQRHRSRGTRYVHGSQKGPDSGDTDISSGSSTSSIDSRTSKMTQVPHDTSKSNFLVEMERLRQGTKMIRKDTRPGGVGNDGNKDTGSSGVRTRSKKD</sequence>
<accession>A0AAV7P9C1</accession>
<feature type="region of interest" description="Disordered" evidence="1">
    <location>
        <begin position="32"/>
        <end position="137"/>
    </location>
</feature>